<organism evidence="1">
    <name type="scientific">marine sediment metagenome</name>
    <dbReference type="NCBI Taxonomy" id="412755"/>
    <lineage>
        <taxon>unclassified sequences</taxon>
        <taxon>metagenomes</taxon>
        <taxon>ecological metagenomes</taxon>
    </lineage>
</organism>
<proteinExistence type="predicted"/>
<name>A0A0F9IJF6_9ZZZZ</name>
<reference evidence="1" key="1">
    <citation type="journal article" date="2015" name="Nature">
        <title>Complex archaea that bridge the gap between prokaryotes and eukaryotes.</title>
        <authorList>
            <person name="Spang A."/>
            <person name="Saw J.H."/>
            <person name="Jorgensen S.L."/>
            <person name="Zaremba-Niedzwiedzka K."/>
            <person name="Martijn J."/>
            <person name="Lind A.E."/>
            <person name="van Eijk R."/>
            <person name="Schleper C."/>
            <person name="Guy L."/>
            <person name="Ettema T.J."/>
        </authorList>
    </citation>
    <scope>NUCLEOTIDE SEQUENCE</scope>
</reference>
<dbReference type="EMBL" id="LAZR01012264">
    <property type="protein sequence ID" value="KKM27741.1"/>
    <property type="molecule type" value="Genomic_DNA"/>
</dbReference>
<dbReference type="AlphaFoldDB" id="A0A0F9IJF6"/>
<protein>
    <submittedName>
        <fullName evidence="1">Uncharacterized protein</fullName>
    </submittedName>
</protein>
<accession>A0A0F9IJF6</accession>
<gene>
    <name evidence="1" type="ORF">LCGC14_1571650</name>
</gene>
<sequence>MSKLKKVDFKRKPQDLRPGEYMIFPIQRVRTFIARWKPGMNLPGKGKELPIPLPTMKLWLANMHGKYELRRYHE</sequence>
<comment type="caution">
    <text evidence="1">The sequence shown here is derived from an EMBL/GenBank/DDBJ whole genome shotgun (WGS) entry which is preliminary data.</text>
</comment>
<evidence type="ECO:0000313" key="1">
    <source>
        <dbReference type="EMBL" id="KKM27741.1"/>
    </source>
</evidence>